<evidence type="ECO:0000256" key="10">
    <source>
        <dbReference type="ARBA" id="ARBA00022884"/>
    </source>
</evidence>
<feature type="binding site" evidence="11">
    <location>
        <position position="51"/>
    </location>
    <ligand>
        <name>CTP</name>
        <dbReference type="ChEBI" id="CHEBI:37563"/>
    </ligand>
</feature>
<keyword evidence="5 11" id="KW-0479">Metal-binding</keyword>
<keyword evidence="9 11" id="KW-0460">Magnesium</keyword>
<proteinExistence type="inferred from homology"/>
<dbReference type="PANTHER" id="PTHR46173:SF1">
    <property type="entry name" value="CCA TRNA NUCLEOTIDYLTRANSFERASE 1, MITOCHONDRIAL"/>
    <property type="match status" value="1"/>
</dbReference>
<dbReference type="InterPro" id="IPR050264">
    <property type="entry name" value="Bact_CCA-adding_enz_type3_sf"/>
</dbReference>
<keyword evidence="4 11" id="KW-0548">Nucleotidyltransferase</keyword>
<comment type="catalytic activity">
    <reaction evidence="11">
        <text>a tRNA precursor + 2 CTP + ATP = a tRNA with a 3' CCA end + 3 diphosphate</text>
        <dbReference type="Rhea" id="RHEA:14433"/>
        <dbReference type="Rhea" id="RHEA-COMP:10465"/>
        <dbReference type="Rhea" id="RHEA-COMP:10468"/>
        <dbReference type="ChEBI" id="CHEBI:30616"/>
        <dbReference type="ChEBI" id="CHEBI:33019"/>
        <dbReference type="ChEBI" id="CHEBI:37563"/>
        <dbReference type="ChEBI" id="CHEBI:74896"/>
        <dbReference type="ChEBI" id="CHEBI:83071"/>
        <dbReference type="EC" id="2.7.7.72"/>
    </reaction>
</comment>
<comment type="cofactor">
    <cofactor evidence="1 11">
        <name>Mg(2+)</name>
        <dbReference type="ChEBI" id="CHEBI:18420"/>
    </cofactor>
</comment>
<evidence type="ECO:0000313" key="15">
    <source>
        <dbReference type="EMBL" id="SFH73611.1"/>
    </source>
</evidence>
<feature type="binding site" evidence="11">
    <location>
        <position position="175"/>
    </location>
    <ligand>
        <name>ATP</name>
        <dbReference type="ChEBI" id="CHEBI:30616"/>
    </ligand>
</feature>
<comment type="catalytic activity">
    <reaction evidence="11">
        <text>a tRNA with a 3' CCA end + 2 CTP + ATP = a tRNA with a 3' CCACCA end + 3 diphosphate</text>
        <dbReference type="Rhea" id="RHEA:76235"/>
        <dbReference type="Rhea" id="RHEA-COMP:10468"/>
        <dbReference type="Rhea" id="RHEA-COMP:18655"/>
        <dbReference type="ChEBI" id="CHEBI:30616"/>
        <dbReference type="ChEBI" id="CHEBI:33019"/>
        <dbReference type="ChEBI" id="CHEBI:37563"/>
        <dbReference type="ChEBI" id="CHEBI:83071"/>
        <dbReference type="ChEBI" id="CHEBI:195187"/>
    </reaction>
</comment>
<feature type="binding site" evidence="11">
    <location>
        <position position="48"/>
    </location>
    <ligand>
        <name>ATP</name>
        <dbReference type="ChEBI" id="CHEBI:30616"/>
    </ligand>
</feature>
<keyword evidence="8 11" id="KW-0067">ATP-binding</keyword>
<keyword evidence="16" id="KW-1185">Reference proteome</keyword>
<dbReference type="EMBL" id="FOQE01000018">
    <property type="protein sequence ID" value="SFH73611.1"/>
    <property type="molecule type" value="Genomic_DNA"/>
</dbReference>
<dbReference type="InterPro" id="IPR043519">
    <property type="entry name" value="NT_sf"/>
</dbReference>
<dbReference type="AlphaFoldDB" id="A0A1I3CHM7"/>
<feature type="binding site" evidence="11">
    <location>
        <position position="181"/>
    </location>
    <ligand>
        <name>ATP</name>
        <dbReference type="ChEBI" id="CHEBI:30616"/>
    </ligand>
</feature>
<evidence type="ECO:0000256" key="11">
    <source>
        <dbReference type="HAMAP-Rule" id="MF_01263"/>
    </source>
</evidence>
<dbReference type="InterPro" id="IPR032810">
    <property type="entry name" value="CCA-adding_enz_C"/>
</dbReference>
<feature type="binding site" evidence="11">
    <location>
        <position position="181"/>
    </location>
    <ligand>
        <name>CTP</name>
        <dbReference type="ChEBI" id="CHEBI:37563"/>
    </ligand>
</feature>
<feature type="binding site" evidence="11">
    <location>
        <position position="175"/>
    </location>
    <ligand>
        <name>CTP</name>
        <dbReference type="ChEBI" id="CHEBI:37563"/>
    </ligand>
</feature>
<feature type="binding site" evidence="11">
    <location>
        <position position="51"/>
    </location>
    <ligand>
        <name>ATP</name>
        <dbReference type="ChEBI" id="CHEBI:30616"/>
    </ligand>
</feature>
<dbReference type="GO" id="GO:0000287">
    <property type="term" value="F:magnesium ion binding"/>
    <property type="evidence" value="ECO:0007669"/>
    <property type="project" value="UniProtKB-UniRule"/>
</dbReference>
<dbReference type="CDD" id="cd05398">
    <property type="entry name" value="NT_ClassII-CCAase"/>
    <property type="match status" value="1"/>
</dbReference>
<feature type="binding site" evidence="11">
    <location>
        <position position="132"/>
    </location>
    <ligand>
        <name>ATP</name>
        <dbReference type="ChEBI" id="CHEBI:30616"/>
    </ligand>
</feature>
<evidence type="ECO:0000256" key="5">
    <source>
        <dbReference type="ARBA" id="ARBA00022723"/>
    </source>
</evidence>
<dbReference type="Proteomes" id="UP000198668">
    <property type="component" value="Unassembled WGS sequence"/>
</dbReference>
<dbReference type="GO" id="GO:0160016">
    <property type="term" value="F:CCACCA tRNA nucleotidyltransferase activity"/>
    <property type="evidence" value="ECO:0007669"/>
    <property type="project" value="RHEA"/>
</dbReference>
<protein>
    <recommendedName>
        <fullName evidence="11">CCA-adding enzyme</fullName>
        <ecNumber evidence="11">2.7.7.72</ecNumber>
    </recommendedName>
    <alternativeName>
        <fullName evidence="11">CCA tRNA nucleotidyltransferase</fullName>
    </alternativeName>
    <alternativeName>
        <fullName evidence="11">tRNA CCA-pyrophosphorylase</fullName>
    </alternativeName>
    <alternativeName>
        <fullName evidence="11">tRNA adenylyl-/cytidylyl- transferase</fullName>
    </alternativeName>
    <alternativeName>
        <fullName evidence="11">tRNA nucleotidyltransferase</fullName>
    </alternativeName>
    <alternativeName>
        <fullName evidence="11">tRNA-NT</fullName>
    </alternativeName>
</protein>
<dbReference type="NCBIfam" id="NF009814">
    <property type="entry name" value="PRK13299.1"/>
    <property type="match status" value="1"/>
</dbReference>
<evidence type="ECO:0000313" key="16">
    <source>
        <dbReference type="Proteomes" id="UP000198668"/>
    </source>
</evidence>
<organism evidence="15 16">
    <name type="scientific">Pisciglobus halotolerans</name>
    <dbReference type="NCBI Taxonomy" id="745365"/>
    <lineage>
        <taxon>Bacteria</taxon>
        <taxon>Bacillati</taxon>
        <taxon>Bacillota</taxon>
        <taxon>Bacilli</taxon>
        <taxon>Lactobacillales</taxon>
        <taxon>Carnobacteriaceae</taxon>
    </lineage>
</organism>
<dbReference type="GO" id="GO:0004810">
    <property type="term" value="F:CCA tRNA nucleotidyltransferase activity"/>
    <property type="evidence" value="ECO:0007669"/>
    <property type="project" value="UniProtKB-UniRule"/>
</dbReference>
<dbReference type="SUPFAM" id="SSF81891">
    <property type="entry name" value="Poly A polymerase C-terminal region-like"/>
    <property type="match status" value="1"/>
</dbReference>
<feature type="binding site" evidence="11">
    <location>
        <position position="61"/>
    </location>
    <ligand>
        <name>Mg(2+)</name>
        <dbReference type="ChEBI" id="CHEBI:18420"/>
    </ligand>
</feature>
<dbReference type="Pfam" id="PF01743">
    <property type="entry name" value="PolyA_pol"/>
    <property type="match status" value="1"/>
</dbReference>
<comment type="function">
    <text evidence="11">Catalyzes the addition and repair of the essential 3'-terminal CCA sequence in tRNAs without using a nucleic acid template. Adds these three nucleotides in the order of C, C, and A to the tRNA nucleotide-73, using CTP and ATP as substrates and producing inorganic pyrophosphate. tRNA 3'-terminal CCA addition is required both for tRNA processing and repair. Also involved in tRNA surveillance by mediating tandem CCA addition to generate a CCACCA at the 3' terminus of unstable tRNAs. While stable tRNAs receive only 3'-terminal CCA, unstable tRNAs are marked with CCACCA and rapidly degraded.</text>
</comment>
<dbReference type="InterPro" id="IPR023068">
    <property type="entry name" value="CCA-adding_enz_firmicutes"/>
</dbReference>
<dbReference type="Gene3D" id="3.30.460.10">
    <property type="entry name" value="Beta Polymerase, domain 2"/>
    <property type="match status" value="1"/>
</dbReference>
<feature type="binding site" evidence="11">
    <location>
        <position position="132"/>
    </location>
    <ligand>
        <name>CTP</name>
        <dbReference type="ChEBI" id="CHEBI:37563"/>
    </ligand>
</feature>
<evidence type="ECO:0000256" key="1">
    <source>
        <dbReference type="ARBA" id="ARBA00001946"/>
    </source>
</evidence>
<dbReference type="GO" id="GO:0042245">
    <property type="term" value="P:RNA repair"/>
    <property type="evidence" value="ECO:0007669"/>
    <property type="project" value="UniProtKB-KW"/>
</dbReference>
<dbReference type="GO" id="GO:0005524">
    <property type="term" value="F:ATP binding"/>
    <property type="evidence" value="ECO:0007669"/>
    <property type="project" value="UniProtKB-UniRule"/>
</dbReference>
<dbReference type="PANTHER" id="PTHR46173">
    <property type="entry name" value="CCA TRNA NUCLEOTIDYLTRANSFERASE 1, MITOCHONDRIAL"/>
    <property type="match status" value="1"/>
</dbReference>
<sequence length="415" mass="47369">MSQSDGSQNTYLWIGKLVMISLAPPFTKALSVMHKIEAAGFEAYFVGGSVRDTLLHQPINDVDIATSALPEEIKTIFPKTVDVGIEHGTVMVLWKGEHYEITTFRTESTYQDFRRPDEVTFVRSLKEDLKRRDFTVNALAMDQKGNIIDYFDGQTDLANKVIRAVGSPHERFHEDALRMMRAVRFISQLGFKMEKETIAAIEKNHALLEKIAVERIQVEFLKMLMGIGRKNGLLIFIETGLFKYCPGLRNHEKALEAFAKNQLNLSTSLSAWTFLLFYLEVKSEEVEPFLRAWKCSRKEIQQVETAYRALKVRMNRSLDRLELYQTGLEIALEVEKMAESFGIPVYPLQVKETYESLPIKSKKALAITGNDLISSLKIEPSREIGLLLEKAEKAVLEGKVGNETIQILNWLKEER</sequence>
<comment type="similarity">
    <text evidence="11">Belongs to the tRNA nucleotidyltransferase/poly(A) polymerase family. Bacterial CCA-adding enzyme type 3 subfamily.</text>
</comment>
<evidence type="ECO:0000256" key="6">
    <source>
        <dbReference type="ARBA" id="ARBA00022741"/>
    </source>
</evidence>
<feature type="binding site" evidence="11">
    <location>
        <position position="178"/>
    </location>
    <ligand>
        <name>CTP</name>
        <dbReference type="ChEBI" id="CHEBI:37563"/>
    </ligand>
</feature>
<evidence type="ECO:0000256" key="2">
    <source>
        <dbReference type="ARBA" id="ARBA00022679"/>
    </source>
</evidence>
<keyword evidence="2 11" id="KW-0808">Transferase</keyword>
<evidence type="ECO:0000259" key="13">
    <source>
        <dbReference type="Pfam" id="PF12627"/>
    </source>
</evidence>
<reference evidence="15 16" key="1">
    <citation type="submission" date="2016-10" db="EMBL/GenBank/DDBJ databases">
        <authorList>
            <person name="de Groot N.N."/>
        </authorList>
    </citation>
    <scope>NUCLEOTIDE SEQUENCE [LARGE SCALE GENOMIC DNA]</scope>
    <source>
        <strain evidence="15 16">DSM 27630</strain>
    </source>
</reference>
<accession>A0A1I3CHM7</accession>
<evidence type="ECO:0000256" key="3">
    <source>
        <dbReference type="ARBA" id="ARBA00022694"/>
    </source>
</evidence>
<evidence type="ECO:0000256" key="9">
    <source>
        <dbReference type="ARBA" id="ARBA00022842"/>
    </source>
</evidence>
<feature type="domain" description="Poly A polymerase head" evidence="12">
    <location>
        <begin position="43"/>
        <end position="163"/>
    </location>
</feature>
<gene>
    <name evidence="11" type="primary">cca</name>
    <name evidence="15" type="ORF">SAMN04489868_1189</name>
</gene>
<keyword evidence="6 11" id="KW-0547">Nucleotide-binding</keyword>
<dbReference type="SUPFAM" id="SSF81301">
    <property type="entry name" value="Nucleotidyltransferase"/>
    <property type="match status" value="1"/>
</dbReference>
<feature type="binding site" evidence="11">
    <location>
        <position position="63"/>
    </location>
    <ligand>
        <name>Mg(2+)</name>
        <dbReference type="ChEBI" id="CHEBI:18420"/>
    </ligand>
</feature>
<feature type="domain" description="tRNA nucleotidyltransferase/poly(A) polymerase RNA and SrmB- binding" evidence="13">
    <location>
        <begin position="190"/>
        <end position="248"/>
    </location>
</feature>
<feature type="binding site" evidence="11">
    <location>
        <position position="184"/>
    </location>
    <ligand>
        <name>CTP</name>
        <dbReference type="ChEBI" id="CHEBI:37563"/>
    </ligand>
</feature>
<dbReference type="GO" id="GO:0000049">
    <property type="term" value="F:tRNA binding"/>
    <property type="evidence" value="ECO:0007669"/>
    <property type="project" value="UniProtKB-UniRule"/>
</dbReference>
<feature type="binding site" evidence="11">
    <location>
        <position position="178"/>
    </location>
    <ligand>
        <name>ATP</name>
        <dbReference type="ChEBI" id="CHEBI:30616"/>
    </ligand>
</feature>
<dbReference type="EC" id="2.7.7.72" evidence="11"/>
<keyword evidence="10 11" id="KW-0694">RNA-binding</keyword>
<keyword evidence="7 11" id="KW-0692">RNA repair</keyword>
<comment type="subunit">
    <text evidence="11">Homodimer.</text>
</comment>
<dbReference type="Gene3D" id="1.10.110.30">
    <property type="match status" value="1"/>
</dbReference>
<evidence type="ECO:0000256" key="7">
    <source>
        <dbReference type="ARBA" id="ARBA00022800"/>
    </source>
</evidence>
<feature type="binding site" evidence="11">
    <location>
        <position position="184"/>
    </location>
    <ligand>
        <name>ATP</name>
        <dbReference type="ChEBI" id="CHEBI:30616"/>
    </ligand>
</feature>
<evidence type="ECO:0000256" key="8">
    <source>
        <dbReference type="ARBA" id="ARBA00022840"/>
    </source>
</evidence>
<dbReference type="Gene3D" id="1.10.246.80">
    <property type="match status" value="1"/>
</dbReference>
<feature type="binding site" evidence="11">
    <location>
        <position position="48"/>
    </location>
    <ligand>
        <name>CTP</name>
        <dbReference type="ChEBI" id="CHEBI:37563"/>
    </ligand>
</feature>
<dbReference type="InterPro" id="IPR032828">
    <property type="entry name" value="PolyA_RNA-bd"/>
</dbReference>
<dbReference type="Pfam" id="PF12627">
    <property type="entry name" value="PolyA_pol_RNAbd"/>
    <property type="match status" value="1"/>
</dbReference>
<dbReference type="Gene3D" id="1.20.58.560">
    <property type="match status" value="1"/>
</dbReference>
<evidence type="ECO:0000259" key="12">
    <source>
        <dbReference type="Pfam" id="PF01743"/>
    </source>
</evidence>
<keyword evidence="3 11" id="KW-0819">tRNA processing</keyword>
<dbReference type="InterPro" id="IPR002646">
    <property type="entry name" value="PolA_pol_head_dom"/>
</dbReference>
<dbReference type="Pfam" id="PF13735">
    <property type="entry name" value="tRNA_NucTran2_2"/>
    <property type="match status" value="1"/>
</dbReference>
<evidence type="ECO:0000256" key="4">
    <source>
        <dbReference type="ARBA" id="ARBA00022695"/>
    </source>
</evidence>
<dbReference type="GO" id="GO:0001680">
    <property type="term" value="P:tRNA 3'-terminal CCA addition"/>
    <property type="evidence" value="ECO:0007669"/>
    <property type="project" value="UniProtKB-UniRule"/>
</dbReference>
<feature type="domain" description="CCA-adding enzyme C-terminal" evidence="14">
    <location>
        <begin position="265"/>
        <end position="410"/>
    </location>
</feature>
<comment type="miscellaneous">
    <text evidence="11">A single active site specifically recognizes both ATP and CTP and is responsible for their addition.</text>
</comment>
<name>A0A1I3CHM7_9LACT</name>
<evidence type="ECO:0000259" key="14">
    <source>
        <dbReference type="Pfam" id="PF13735"/>
    </source>
</evidence>
<dbReference type="HAMAP" id="MF_01263">
    <property type="entry name" value="CCA_bact_type3"/>
    <property type="match status" value="1"/>
</dbReference>